<keyword evidence="5" id="KW-0472">Membrane</keyword>
<organism evidence="6 7">
    <name type="scientific">Pleurodeles waltl</name>
    <name type="common">Iberian ribbed newt</name>
    <dbReference type="NCBI Taxonomy" id="8319"/>
    <lineage>
        <taxon>Eukaryota</taxon>
        <taxon>Metazoa</taxon>
        <taxon>Chordata</taxon>
        <taxon>Craniata</taxon>
        <taxon>Vertebrata</taxon>
        <taxon>Euteleostomi</taxon>
        <taxon>Amphibia</taxon>
        <taxon>Batrachia</taxon>
        <taxon>Caudata</taxon>
        <taxon>Salamandroidea</taxon>
        <taxon>Salamandridae</taxon>
        <taxon>Pleurodelinae</taxon>
        <taxon>Pleurodeles</taxon>
    </lineage>
</organism>
<keyword evidence="7" id="KW-1185">Reference proteome</keyword>
<evidence type="ECO:0000256" key="3">
    <source>
        <dbReference type="ARBA" id="ARBA00022729"/>
    </source>
</evidence>
<dbReference type="PANTHER" id="PTHR45773:SF5">
    <property type="entry name" value="SLIT AND NTRK-LIKE PROTEIN 5"/>
    <property type="match status" value="1"/>
</dbReference>
<reference evidence="6" key="1">
    <citation type="journal article" date="2022" name="bioRxiv">
        <title>Sequencing and chromosome-scale assembly of the giantPleurodeles waltlgenome.</title>
        <authorList>
            <person name="Brown T."/>
            <person name="Elewa A."/>
            <person name="Iarovenko S."/>
            <person name="Subramanian E."/>
            <person name="Araus A.J."/>
            <person name="Petzold A."/>
            <person name="Susuki M."/>
            <person name="Suzuki K.-i.T."/>
            <person name="Hayashi T."/>
            <person name="Toyoda A."/>
            <person name="Oliveira C."/>
            <person name="Osipova E."/>
            <person name="Leigh N.D."/>
            <person name="Simon A."/>
            <person name="Yun M.H."/>
        </authorList>
    </citation>
    <scope>NUCLEOTIDE SEQUENCE</scope>
    <source>
        <strain evidence="6">20211129_DDA</strain>
        <tissue evidence="6">Liver</tissue>
    </source>
</reference>
<dbReference type="GO" id="GO:0007409">
    <property type="term" value="P:axonogenesis"/>
    <property type="evidence" value="ECO:0007669"/>
    <property type="project" value="TreeGrafter"/>
</dbReference>
<evidence type="ECO:0000313" key="6">
    <source>
        <dbReference type="EMBL" id="KAJ1106395.1"/>
    </source>
</evidence>
<accession>A0AAV7MRM6</accession>
<keyword evidence="4" id="KW-1133">Transmembrane helix</keyword>
<protein>
    <submittedName>
        <fullName evidence="6">Uncharacterized protein</fullName>
    </submittedName>
</protein>
<keyword evidence="2" id="KW-0812">Transmembrane</keyword>
<comment type="subcellular location">
    <subcellularLocation>
        <location evidence="1">Membrane</location>
        <topology evidence="1">Single-pass type I membrane protein</topology>
    </subcellularLocation>
</comment>
<dbReference type="InterPro" id="IPR032675">
    <property type="entry name" value="LRR_dom_sf"/>
</dbReference>
<gene>
    <name evidence="6" type="ORF">NDU88_003796</name>
</gene>
<dbReference type="SUPFAM" id="SSF52058">
    <property type="entry name" value="L domain-like"/>
    <property type="match status" value="1"/>
</dbReference>
<evidence type="ECO:0000256" key="1">
    <source>
        <dbReference type="ARBA" id="ARBA00004479"/>
    </source>
</evidence>
<dbReference type="AlphaFoldDB" id="A0AAV7MRM6"/>
<dbReference type="GO" id="GO:0051965">
    <property type="term" value="P:positive regulation of synapse assembly"/>
    <property type="evidence" value="ECO:0007669"/>
    <property type="project" value="TreeGrafter"/>
</dbReference>
<evidence type="ECO:0000256" key="5">
    <source>
        <dbReference type="ARBA" id="ARBA00023136"/>
    </source>
</evidence>
<dbReference type="EMBL" id="JANPWB010000013">
    <property type="protein sequence ID" value="KAJ1106395.1"/>
    <property type="molecule type" value="Genomic_DNA"/>
</dbReference>
<dbReference type="PANTHER" id="PTHR45773">
    <property type="entry name" value="SLIT AND NTRK-LIKE PROTEIN 4-RELATED"/>
    <property type="match status" value="1"/>
</dbReference>
<dbReference type="Gene3D" id="3.80.10.10">
    <property type="entry name" value="Ribonuclease Inhibitor"/>
    <property type="match status" value="1"/>
</dbReference>
<evidence type="ECO:0000256" key="4">
    <source>
        <dbReference type="ARBA" id="ARBA00022989"/>
    </source>
</evidence>
<name>A0AAV7MRM6_PLEWA</name>
<sequence length="166" mass="18896">MIERLSLEHFYSLQSLQYIFLQCNGISENELRTFDSLTSLQLLFLHNNLLRTLPSNNFSEGEYIAKDMLGGLLTNVRENMGFPPLDKPGSCDESVLRRFQKPSRAGFPLHQFVKNAIGQELKDPDKIILARFMAKFYLLEDMDCELPDNVHMDSVVASLVGHPSMA</sequence>
<dbReference type="Proteomes" id="UP001066276">
    <property type="component" value="Chromosome 9"/>
</dbReference>
<dbReference type="InterPro" id="IPR001611">
    <property type="entry name" value="Leu-rich_rpt"/>
</dbReference>
<dbReference type="GO" id="GO:0016020">
    <property type="term" value="C:membrane"/>
    <property type="evidence" value="ECO:0007669"/>
    <property type="project" value="UniProtKB-SubCell"/>
</dbReference>
<evidence type="ECO:0000313" key="7">
    <source>
        <dbReference type="Proteomes" id="UP001066276"/>
    </source>
</evidence>
<evidence type="ECO:0000256" key="2">
    <source>
        <dbReference type="ARBA" id="ARBA00022692"/>
    </source>
</evidence>
<proteinExistence type="predicted"/>
<keyword evidence="3" id="KW-0732">Signal</keyword>
<dbReference type="Pfam" id="PF13855">
    <property type="entry name" value="LRR_8"/>
    <property type="match status" value="1"/>
</dbReference>
<comment type="caution">
    <text evidence="6">The sequence shown here is derived from an EMBL/GenBank/DDBJ whole genome shotgun (WGS) entry which is preliminary data.</text>
</comment>